<sequence>MNSKPTEDEIWSIIGFIKISNARYRTLQSLRHENLMPSEISKRTRLTPAQVSVALHDMKKKKLVRCMNETAKKGRIYQCTNLGREIIEILEKTGFKSDD</sequence>
<name>A0A8T3VDC2_9EURY</name>
<gene>
    <name evidence="1" type="ORF">E7Z79_02295</name>
</gene>
<dbReference type="AlphaFoldDB" id="A0A8T3VDC2"/>
<dbReference type="Proteomes" id="UP000783037">
    <property type="component" value="Unassembled WGS sequence"/>
</dbReference>
<dbReference type="InterPro" id="IPR036388">
    <property type="entry name" value="WH-like_DNA-bd_sf"/>
</dbReference>
<dbReference type="EMBL" id="SUTK01000006">
    <property type="protein sequence ID" value="MBE6501254.1"/>
    <property type="molecule type" value="Genomic_DNA"/>
</dbReference>
<comment type="caution">
    <text evidence="1">The sequence shown here is derived from an EMBL/GenBank/DDBJ whole genome shotgun (WGS) entry which is preliminary data.</text>
</comment>
<proteinExistence type="predicted"/>
<dbReference type="InterPro" id="IPR036390">
    <property type="entry name" value="WH_DNA-bd_sf"/>
</dbReference>
<evidence type="ECO:0000313" key="2">
    <source>
        <dbReference type="Proteomes" id="UP000783037"/>
    </source>
</evidence>
<evidence type="ECO:0000313" key="1">
    <source>
        <dbReference type="EMBL" id="MBE6501254.1"/>
    </source>
</evidence>
<accession>A0A8T3VDC2</accession>
<reference evidence="1" key="1">
    <citation type="submission" date="2019-04" db="EMBL/GenBank/DDBJ databases">
        <title>Evolution of Biomass-Degrading Anaerobic Consortia Revealed by Metagenomics.</title>
        <authorList>
            <person name="Peng X."/>
        </authorList>
    </citation>
    <scope>NUCLEOTIDE SEQUENCE</scope>
    <source>
        <strain evidence="1">SIG18</strain>
    </source>
</reference>
<organism evidence="1 2">
    <name type="scientific">Methanobrevibacter thaueri</name>
    <dbReference type="NCBI Taxonomy" id="190975"/>
    <lineage>
        <taxon>Archaea</taxon>
        <taxon>Methanobacteriati</taxon>
        <taxon>Methanobacteriota</taxon>
        <taxon>Methanomada group</taxon>
        <taxon>Methanobacteria</taxon>
        <taxon>Methanobacteriales</taxon>
        <taxon>Methanobacteriaceae</taxon>
        <taxon>Methanobrevibacter</taxon>
    </lineage>
</organism>
<dbReference type="SUPFAM" id="SSF46785">
    <property type="entry name" value="Winged helix' DNA-binding domain"/>
    <property type="match status" value="1"/>
</dbReference>
<dbReference type="RefSeq" id="WP_303738367.1">
    <property type="nucleotide sequence ID" value="NZ_SUTK01000006.1"/>
</dbReference>
<protein>
    <submittedName>
        <fullName evidence="1">MarR family transcriptional regulator</fullName>
    </submittedName>
</protein>
<dbReference type="Gene3D" id="1.10.10.10">
    <property type="entry name" value="Winged helix-like DNA-binding domain superfamily/Winged helix DNA-binding domain"/>
    <property type="match status" value="1"/>
</dbReference>